<evidence type="ECO:0000256" key="5">
    <source>
        <dbReference type="ARBA" id="ARBA00023242"/>
    </source>
</evidence>
<dbReference type="Proteomes" id="UP000827092">
    <property type="component" value="Unassembled WGS sequence"/>
</dbReference>
<comment type="subcellular location">
    <subcellularLocation>
        <location evidence="6">Nucleus</location>
        <location evidence="6">Nucleolus</location>
    </subcellularLocation>
</comment>
<dbReference type="Pfam" id="PF21638">
    <property type="entry name" value="SDA1_C"/>
    <property type="match status" value="1"/>
</dbReference>
<accession>A0AAV6VLU2</accession>
<dbReference type="InterPro" id="IPR027312">
    <property type="entry name" value="Sda1"/>
</dbReference>
<evidence type="ECO:0000313" key="11">
    <source>
        <dbReference type="EMBL" id="KAG8196651.1"/>
    </source>
</evidence>
<evidence type="ECO:0000256" key="1">
    <source>
        <dbReference type="ARBA" id="ARBA00005783"/>
    </source>
</evidence>
<dbReference type="SUPFAM" id="SSF48371">
    <property type="entry name" value="ARM repeat"/>
    <property type="match status" value="1"/>
</dbReference>
<feature type="domain" description="SDA1 C-terminal" evidence="10">
    <location>
        <begin position="706"/>
        <end position="749"/>
    </location>
</feature>
<feature type="compositionally biased region" description="Basic residues" evidence="7">
    <location>
        <begin position="721"/>
        <end position="731"/>
    </location>
</feature>
<feature type="compositionally biased region" description="Acidic residues" evidence="7">
    <location>
        <begin position="488"/>
        <end position="501"/>
    </location>
</feature>
<evidence type="ECO:0000259" key="8">
    <source>
        <dbReference type="Pfam" id="PF05285"/>
    </source>
</evidence>
<keyword evidence="3 6" id="KW-0690">Ribosome biogenesis</keyword>
<dbReference type="Pfam" id="PF08158">
    <property type="entry name" value="SDA1_HEAT"/>
    <property type="match status" value="1"/>
</dbReference>
<dbReference type="Pfam" id="PF05285">
    <property type="entry name" value="SDA1_dom"/>
    <property type="match status" value="1"/>
</dbReference>
<dbReference type="InterPro" id="IPR007949">
    <property type="entry name" value="SDA1_MD"/>
</dbReference>
<dbReference type="InterPro" id="IPR012977">
    <property type="entry name" value="SDA1_N"/>
</dbReference>
<evidence type="ECO:0000256" key="2">
    <source>
        <dbReference type="ARBA" id="ARBA00022448"/>
    </source>
</evidence>
<dbReference type="EMBL" id="JAFNEN010000066">
    <property type="protein sequence ID" value="KAG8196651.1"/>
    <property type="molecule type" value="Genomic_DNA"/>
</dbReference>
<feature type="compositionally biased region" description="Basic and acidic residues" evidence="7">
    <location>
        <begin position="675"/>
        <end position="695"/>
    </location>
</feature>
<dbReference type="GO" id="GO:0005730">
    <property type="term" value="C:nucleolus"/>
    <property type="evidence" value="ECO:0007669"/>
    <property type="project" value="UniProtKB-SubCell"/>
</dbReference>
<feature type="region of interest" description="Disordered" evidence="7">
    <location>
        <begin position="479"/>
        <end position="617"/>
    </location>
</feature>
<dbReference type="InterPro" id="IPR016024">
    <property type="entry name" value="ARM-type_fold"/>
</dbReference>
<evidence type="ECO:0000313" key="12">
    <source>
        <dbReference type="Proteomes" id="UP000827092"/>
    </source>
</evidence>
<dbReference type="GO" id="GO:0015031">
    <property type="term" value="P:protein transport"/>
    <property type="evidence" value="ECO:0007669"/>
    <property type="project" value="UniProtKB-KW"/>
</dbReference>
<name>A0AAV6VLU2_9ARAC</name>
<keyword evidence="5 6" id="KW-0539">Nucleus</keyword>
<feature type="region of interest" description="Disordered" evidence="7">
    <location>
        <begin position="670"/>
        <end position="751"/>
    </location>
</feature>
<organism evidence="11 12">
    <name type="scientific">Oedothorax gibbosus</name>
    <dbReference type="NCBI Taxonomy" id="931172"/>
    <lineage>
        <taxon>Eukaryota</taxon>
        <taxon>Metazoa</taxon>
        <taxon>Ecdysozoa</taxon>
        <taxon>Arthropoda</taxon>
        <taxon>Chelicerata</taxon>
        <taxon>Arachnida</taxon>
        <taxon>Araneae</taxon>
        <taxon>Araneomorphae</taxon>
        <taxon>Entelegynae</taxon>
        <taxon>Araneoidea</taxon>
        <taxon>Linyphiidae</taxon>
        <taxon>Erigoninae</taxon>
        <taxon>Oedothorax</taxon>
    </lineage>
</organism>
<gene>
    <name evidence="11" type="ORF">JTE90_006561</name>
</gene>
<feature type="compositionally biased region" description="Basic and acidic residues" evidence="7">
    <location>
        <begin position="558"/>
        <end position="570"/>
    </location>
</feature>
<dbReference type="GO" id="GO:0000055">
    <property type="term" value="P:ribosomal large subunit export from nucleus"/>
    <property type="evidence" value="ECO:0007669"/>
    <property type="project" value="UniProtKB-UniRule"/>
</dbReference>
<feature type="domain" description="SDA1 N-terminal" evidence="9">
    <location>
        <begin position="62"/>
        <end position="425"/>
    </location>
</feature>
<evidence type="ECO:0000256" key="4">
    <source>
        <dbReference type="ARBA" id="ARBA00022927"/>
    </source>
</evidence>
<comment type="caution">
    <text evidence="11">The sequence shown here is derived from an EMBL/GenBank/DDBJ whole genome shotgun (WGS) entry which is preliminary data.</text>
</comment>
<dbReference type="GO" id="GO:0042273">
    <property type="term" value="P:ribosomal large subunit biogenesis"/>
    <property type="evidence" value="ECO:0007669"/>
    <property type="project" value="UniProtKB-UniRule"/>
</dbReference>
<comment type="function">
    <text evidence="6">Required for 60S pre-ribosomal subunits export to the cytoplasm.</text>
</comment>
<keyword evidence="4 6" id="KW-0653">Protein transport</keyword>
<evidence type="ECO:0000259" key="10">
    <source>
        <dbReference type="Pfam" id="PF21638"/>
    </source>
</evidence>
<evidence type="ECO:0000256" key="3">
    <source>
        <dbReference type="ARBA" id="ARBA00022517"/>
    </source>
</evidence>
<reference evidence="11 12" key="1">
    <citation type="journal article" date="2022" name="Nat. Ecol. Evol.">
        <title>A masculinizing supergene underlies an exaggerated male reproductive morph in a spider.</title>
        <authorList>
            <person name="Hendrickx F."/>
            <person name="De Corte Z."/>
            <person name="Sonet G."/>
            <person name="Van Belleghem S.M."/>
            <person name="Kostlbacher S."/>
            <person name="Vangestel C."/>
        </authorList>
    </citation>
    <scope>NUCLEOTIDE SEQUENCE [LARGE SCALE GENOMIC DNA]</scope>
    <source>
        <strain evidence="11">W744_W776</strain>
    </source>
</reference>
<evidence type="ECO:0000256" key="6">
    <source>
        <dbReference type="RuleBase" id="RU365057"/>
    </source>
</evidence>
<dbReference type="PANTHER" id="PTHR12730">
    <property type="entry name" value="HSDA/SDA1-RELATED"/>
    <property type="match status" value="1"/>
</dbReference>
<keyword evidence="2 6" id="KW-0813">Transport</keyword>
<comment type="similarity">
    <text evidence="1 6">Belongs to the SDA1 family.</text>
</comment>
<evidence type="ECO:0000259" key="9">
    <source>
        <dbReference type="Pfam" id="PF08158"/>
    </source>
</evidence>
<protein>
    <recommendedName>
        <fullName evidence="6">Protein SDA1</fullName>
    </recommendedName>
</protein>
<dbReference type="PANTHER" id="PTHR12730:SF0">
    <property type="entry name" value="PROTEIN SDA1 HOMOLOG"/>
    <property type="match status" value="1"/>
</dbReference>
<sequence length="751" mass="87026">MKRESSTSLTYLLLQLQNRIKKDPVSYAEEFHQQHEHYKSLMELYKLNPHDYNENIEDLVMFLAQLSTSFREDLKDFPNELIGILKEYGTVLDTAMRMTICKALILMRNRGFIPPENLITLFFELLRCKDKNLRKYLQVHIIADLKNINAKQKNLKVNTVVQNFMFKMLSGNNDIAAKMSLDIMIELYRKNIWRDAKTVNAIATGCFSKVNKVLVAAHTFFLGVDDEEENKESSDSEDDNTPSVKDVLRANQVNKKSKKRMKALKRAKQVVQKSKKAKNKDSFDFSAIHLLHDPQGMAEKLLHKLSSMNERFEIKMMVMNLISRLIGVHELILLNYYPLLMRYLNPHQRDVTKILMFTAQAAHEQVPPDVMEPLLRTIADNFITERNSAEVMTVGLNAIRELCMRSPYAISQELLQDLVQYQKYKNKNVMMGARSIIQLFRKVNPQMLQRKYRSKPTEAIAESTPLEYGASRAKSYIPGTEVLSIEPTENEDVTVEDEGNESDGSWVDVSHSEDEMPFVEEDEQEDESEEDENEDSDDEEEEMDESSDNEDVDEEKADDNLEKSGEEKSVKTILPSTLIGSKRKKKRKLKPSSKPKKTAISETQKEDQEKAMAVSQSRILSQEDFRRLKVAQLAKEARFAKGKRKAETEINEPVYEKKEIVSLKSIEKLHKKQKTDKEGRIASIMEGREDREKFGTKKNKKSPFASKTNTEQRKNKPFMMVKHKNRAKIKRSFRDKQVSLRNSLLKRKKNR</sequence>
<feature type="compositionally biased region" description="Acidic residues" evidence="7">
    <location>
        <begin position="515"/>
        <end position="557"/>
    </location>
</feature>
<feature type="domain" description="SDA1 middle" evidence="8">
    <location>
        <begin position="506"/>
        <end position="687"/>
    </location>
</feature>
<evidence type="ECO:0000256" key="7">
    <source>
        <dbReference type="SAM" id="MobiDB-lite"/>
    </source>
</evidence>
<keyword evidence="12" id="KW-1185">Reference proteome</keyword>
<proteinExistence type="inferred from homology"/>
<dbReference type="AlphaFoldDB" id="A0AAV6VLU2"/>
<dbReference type="InterPro" id="IPR048292">
    <property type="entry name" value="SDA1_C"/>
</dbReference>
<feature type="compositionally biased region" description="Basic residues" evidence="7">
    <location>
        <begin position="581"/>
        <end position="597"/>
    </location>
</feature>